<evidence type="ECO:0000313" key="5">
    <source>
        <dbReference type="EMBL" id="RNF83072.1"/>
    </source>
</evidence>
<comment type="similarity">
    <text evidence="1">Belongs to the BlaI transcriptional regulatory family.</text>
</comment>
<keyword evidence="3" id="KW-0238">DNA-binding</keyword>
<reference evidence="5 6" key="1">
    <citation type="submission" date="2018-11" db="EMBL/GenBank/DDBJ databases">
        <title>Lysobacter cryohumiis sp. nov., isolated from soil in the Tianshan Mountains, Xinjiang, China.</title>
        <authorList>
            <person name="Luo Y."/>
            <person name="Sheng H."/>
        </authorList>
    </citation>
    <scope>NUCLEOTIDE SEQUENCE [LARGE SCALE GENOMIC DNA]</scope>
    <source>
        <strain evidence="5 6">ZS60</strain>
    </source>
</reference>
<protein>
    <submittedName>
        <fullName evidence="5">BlaI/MecI/CopY family transcriptional regulator</fullName>
    </submittedName>
</protein>
<evidence type="ECO:0000256" key="2">
    <source>
        <dbReference type="ARBA" id="ARBA00023015"/>
    </source>
</evidence>
<evidence type="ECO:0000313" key="6">
    <source>
        <dbReference type="Proteomes" id="UP000267049"/>
    </source>
</evidence>
<proteinExistence type="inferred from homology"/>
<organism evidence="5 6">
    <name type="scientific">Montanilutibacter psychrotolerans</name>
    <dbReference type="NCBI Taxonomy" id="1327343"/>
    <lineage>
        <taxon>Bacteria</taxon>
        <taxon>Pseudomonadati</taxon>
        <taxon>Pseudomonadota</taxon>
        <taxon>Gammaproteobacteria</taxon>
        <taxon>Lysobacterales</taxon>
        <taxon>Lysobacteraceae</taxon>
        <taxon>Montanilutibacter</taxon>
    </lineage>
</organism>
<dbReference type="Proteomes" id="UP000267049">
    <property type="component" value="Unassembled WGS sequence"/>
</dbReference>
<dbReference type="Pfam" id="PF03965">
    <property type="entry name" value="Penicillinase_R"/>
    <property type="match status" value="1"/>
</dbReference>
<sequence>MARPPAQSVTDAEQAILEVLWDLGEASVRDVANALAQHKPVAYTTVLTMLGILHKKELVAFRQEGRAFIYRPTLTKADVRDRALSNLMTQLFDGSPEMLALHLIENHDVDPGKIDALREKIRVARSKGKA</sequence>
<evidence type="ECO:0000256" key="3">
    <source>
        <dbReference type="ARBA" id="ARBA00023125"/>
    </source>
</evidence>
<dbReference type="OrthoDB" id="9813558at2"/>
<dbReference type="AlphaFoldDB" id="A0A3M8SWI9"/>
<keyword evidence="6" id="KW-1185">Reference proteome</keyword>
<gene>
    <name evidence="5" type="ORF">EER27_11160</name>
</gene>
<dbReference type="EMBL" id="RIBS01000005">
    <property type="protein sequence ID" value="RNF83072.1"/>
    <property type="molecule type" value="Genomic_DNA"/>
</dbReference>
<dbReference type="SUPFAM" id="SSF46785">
    <property type="entry name" value="Winged helix' DNA-binding domain"/>
    <property type="match status" value="1"/>
</dbReference>
<dbReference type="GO" id="GO:0003677">
    <property type="term" value="F:DNA binding"/>
    <property type="evidence" value="ECO:0007669"/>
    <property type="project" value="UniProtKB-KW"/>
</dbReference>
<dbReference type="GO" id="GO:0045892">
    <property type="term" value="P:negative regulation of DNA-templated transcription"/>
    <property type="evidence" value="ECO:0007669"/>
    <property type="project" value="InterPro"/>
</dbReference>
<evidence type="ECO:0000256" key="1">
    <source>
        <dbReference type="ARBA" id="ARBA00011046"/>
    </source>
</evidence>
<name>A0A3M8SWI9_9GAMM</name>
<dbReference type="InterPro" id="IPR036390">
    <property type="entry name" value="WH_DNA-bd_sf"/>
</dbReference>
<keyword evidence="2" id="KW-0805">Transcription regulation</keyword>
<dbReference type="Gene3D" id="1.10.10.10">
    <property type="entry name" value="Winged helix-like DNA-binding domain superfamily/Winged helix DNA-binding domain"/>
    <property type="match status" value="1"/>
</dbReference>
<dbReference type="InterPro" id="IPR005650">
    <property type="entry name" value="BlaI_family"/>
</dbReference>
<evidence type="ECO:0000256" key="4">
    <source>
        <dbReference type="ARBA" id="ARBA00023163"/>
    </source>
</evidence>
<dbReference type="InterPro" id="IPR036388">
    <property type="entry name" value="WH-like_DNA-bd_sf"/>
</dbReference>
<accession>A0A3M8SWI9</accession>
<dbReference type="PIRSF" id="PIRSF019455">
    <property type="entry name" value="CopR_AtkY"/>
    <property type="match status" value="1"/>
</dbReference>
<comment type="caution">
    <text evidence="5">The sequence shown here is derived from an EMBL/GenBank/DDBJ whole genome shotgun (WGS) entry which is preliminary data.</text>
</comment>
<keyword evidence="4" id="KW-0804">Transcription</keyword>